<protein>
    <submittedName>
        <fullName evidence="1">Pro-sigmaK processing inhibitor</fullName>
    </submittedName>
</protein>
<dbReference type="Proteomes" id="UP000214975">
    <property type="component" value="Chromosome"/>
</dbReference>
<sequence>MLLPGFFSFVIGIIIIAFIVWLFGKSVKILFKFVLNSIIGYVFLLIFNFFGSIFGLTLQINLINAFIAGVFGIPGIVVLLALKYIFKIII</sequence>
<accession>A0A223I255</accession>
<proteinExistence type="predicted"/>
<dbReference type="Pfam" id="PF07441">
    <property type="entry name" value="BofA"/>
    <property type="match status" value="1"/>
</dbReference>
<organism evidence="1 2">
    <name type="scientific">Thermoanaerobacterium thermosaccharolyticum</name>
    <name type="common">Clostridium thermosaccharolyticum</name>
    <dbReference type="NCBI Taxonomy" id="1517"/>
    <lineage>
        <taxon>Bacteria</taxon>
        <taxon>Bacillati</taxon>
        <taxon>Bacillota</taxon>
        <taxon>Clostridia</taxon>
        <taxon>Thermoanaerobacterales</taxon>
        <taxon>Thermoanaerobacteraceae</taxon>
        <taxon>Thermoanaerobacterium</taxon>
    </lineage>
</organism>
<evidence type="ECO:0000313" key="1">
    <source>
        <dbReference type="EMBL" id="AST58779.1"/>
    </source>
</evidence>
<reference evidence="1 2" key="1">
    <citation type="submission" date="2016-08" db="EMBL/GenBank/DDBJ databases">
        <title>A novel genetic cassette of butanologenic Thermoanaerobacterium thermosaccharolyticum that directly convert cellulose to butanol.</title>
        <authorList>
            <person name="Li T."/>
            <person name="He J."/>
        </authorList>
    </citation>
    <scope>NUCLEOTIDE SEQUENCE [LARGE SCALE GENOMIC DNA]</scope>
    <source>
        <strain evidence="1 2">TG57</strain>
    </source>
</reference>
<dbReference type="RefSeq" id="WP_094397905.1">
    <property type="nucleotide sequence ID" value="NZ_CP016893.1"/>
</dbReference>
<dbReference type="AlphaFoldDB" id="A0A223I255"/>
<name>A0A223I255_THETR</name>
<gene>
    <name evidence="1" type="ORF">Thert_02994</name>
</gene>
<dbReference type="EMBL" id="CP016893">
    <property type="protein sequence ID" value="AST58779.1"/>
    <property type="molecule type" value="Genomic_DNA"/>
</dbReference>
<dbReference type="NCBIfam" id="TIGR02862">
    <property type="entry name" value="spore_BofA"/>
    <property type="match status" value="1"/>
</dbReference>
<dbReference type="InterPro" id="IPR010001">
    <property type="entry name" value="BofA"/>
</dbReference>
<evidence type="ECO:0000313" key="2">
    <source>
        <dbReference type="Proteomes" id="UP000214975"/>
    </source>
</evidence>